<keyword evidence="4 6" id="KW-0274">FAD</keyword>
<dbReference type="STRING" id="1817863.A2Y62_20950"/>
<dbReference type="PANTHER" id="PTHR43884">
    <property type="entry name" value="ACYL-COA DEHYDROGENASE"/>
    <property type="match status" value="1"/>
</dbReference>
<gene>
    <name evidence="10" type="ORF">A2Y62_20950</name>
</gene>
<evidence type="ECO:0000256" key="2">
    <source>
        <dbReference type="ARBA" id="ARBA00009347"/>
    </source>
</evidence>
<evidence type="ECO:0000313" key="10">
    <source>
        <dbReference type="EMBL" id="OGF61987.1"/>
    </source>
</evidence>
<dbReference type="Pfam" id="PF00441">
    <property type="entry name" value="Acyl-CoA_dh_1"/>
    <property type="match status" value="1"/>
</dbReference>
<dbReference type="InterPro" id="IPR009075">
    <property type="entry name" value="AcylCo_DH/oxidase_C"/>
</dbReference>
<dbReference type="FunFam" id="1.10.540.10:FF:000002">
    <property type="entry name" value="Acyl-CoA dehydrogenase FadE19"/>
    <property type="match status" value="1"/>
</dbReference>
<evidence type="ECO:0000256" key="4">
    <source>
        <dbReference type="ARBA" id="ARBA00022827"/>
    </source>
</evidence>
<dbReference type="InterPro" id="IPR037069">
    <property type="entry name" value="AcylCoA_DH/ox_N_sf"/>
</dbReference>
<dbReference type="Gene3D" id="1.10.540.10">
    <property type="entry name" value="Acyl-CoA dehydrogenase/oxidase, N-terminal domain"/>
    <property type="match status" value="1"/>
</dbReference>
<dbReference type="InterPro" id="IPR036250">
    <property type="entry name" value="AcylCo_DH-like_C"/>
</dbReference>
<keyword evidence="5 6" id="KW-0560">Oxidoreductase</keyword>
<dbReference type="InterPro" id="IPR006089">
    <property type="entry name" value="Acyl-CoA_DH_CS"/>
</dbReference>
<reference evidence="10 11" key="1">
    <citation type="journal article" date="2016" name="Nat. Commun.">
        <title>Thousands of microbial genomes shed light on interconnected biogeochemical processes in an aquifer system.</title>
        <authorList>
            <person name="Anantharaman K."/>
            <person name="Brown C.T."/>
            <person name="Hug L.A."/>
            <person name="Sharon I."/>
            <person name="Castelle C.J."/>
            <person name="Probst A.J."/>
            <person name="Thomas B.C."/>
            <person name="Singh A."/>
            <person name="Wilkins M.J."/>
            <person name="Karaoz U."/>
            <person name="Brodie E.L."/>
            <person name="Williams K.H."/>
            <person name="Hubbard S.S."/>
            <person name="Banfield J.F."/>
        </authorList>
    </citation>
    <scope>NUCLEOTIDE SEQUENCE [LARGE SCALE GENOMIC DNA]</scope>
</reference>
<feature type="domain" description="Acyl-CoA dehydrogenase/oxidase N-terminal" evidence="9">
    <location>
        <begin position="6"/>
        <end position="118"/>
    </location>
</feature>
<feature type="domain" description="Acyl-CoA oxidase/dehydrogenase middle" evidence="8">
    <location>
        <begin position="123"/>
        <end position="217"/>
    </location>
</feature>
<comment type="cofactor">
    <cofactor evidence="1 6">
        <name>FAD</name>
        <dbReference type="ChEBI" id="CHEBI:57692"/>
    </cofactor>
</comment>
<protein>
    <submittedName>
        <fullName evidence="10">Acyl-CoA dehydrogenase</fullName>
    </submittedName>
</protein>
<dbReference type="PROSITE" id="PS00072">
    <property type="entry name" value="ACYL_COA_DH_1"/>
    <property type="match status" value="1"/>
</dbReference>
<keyword evidence="3 6" id="KW-0285">Flavoprotein</keyword>
<dbReference type="Pfam" id="PF02770">
    <property type="entry name" value="Acyl-CoA_dh_M"/>
    <property type="match status" value="1"/>
</dbReference>
<evidence type="ECO:0000259" key="9">
    <source>
        <dbReference type="Pfam" id="PF02771"/>
    </source>
</evidence>
<dbReference type="GO" id="GO:0003995">
    <property type="term" value="F:acyl-CoA dehydrogenase activity"/>
    <property type="evidence" value="ECO:0007669"/>
    <property type="project" value="InterPro"/>
</dbReference>
<evidence type="ECO:0000256" key="1">
    <source>
        <dbReference type="ARBA" id="ARBA00001974"/>
    </source>
</evidence>
<dbReference type="Gene3D" id="2.40.110.10">
    <property type="entry name" value="Butyryl-CoA Dehydrogenase, subunit A, domain 2"/>
    <property type="match status" value="1"/>
</dbReference>
<feature type="domain" description="Acyl-CoA dehydrogenase/oxidase C-terminal" evidence="7">
    <location>
        <begin position="229"/>
        <end position="377"/>
    </location>
</feature>
<dbReference type="Proteomes" id="UP000178943">
    <property type="component" value="Unassembled WGS sequence"/>
</dbReference>
<dbReference type="InterPro" id="IPR013786">
    <property type="entry name" value="AcylCoA_DH/ox_N"/>
</dbReference>
<proteinExistence type="inferred from homology"/>
<comment type="caution">
    <text evidence="10">The sequence shown here is derived from an EMBL/GenBank/DDBJ whole genome shotgun (WGS) entry which is preliminary data.</text>
</comment>
<dbReference type="Gene3D" id="1.20.140.10">
    <property type="entry name" value="Butyryl-CoA Dehydrogenase, subunit A, domain 3"/>
    <property type="match status" value="1"/>
</dbReference>
<dbReference type="FunFam" id="2.40.110.10:FF:000001">
    <property type="entry name" value="Acyl-CoA dehydrogenase, mitochondrial"/>
    <property type="match status" value="1"/>
</dbReference>
<evidence type="ECO:0000256" key="5">
    <source>
        <dbReference type="ARBA" id="ARBA00023002"/>
    </source>
</evidence>
<evidence type="ECO:0000259" key="8">
    <source>
        <dbReference type="Pfam" id="PF02770"/>
    </source>
</evidence>
<dbReference type="FunFam" id="1.20.140.10:FF:000004">
    <property type="entry name" value="Acyl-CoA dehydrogenase FadE25"/>
    <property type="match status" value="1"/>
</dbReference>
<evidence type="ECO:0000259" key="7">
    <source>
        <dbReference type="Pfam" id="PF00441"/>
    </source>
</evidence>
<dbReference type="PIRSF" id="PIRSF016578">
    <property type="entry name" value="HsaA"/>
    <property type="match status" value="1"/>
</dbReference>
<dbReference type="EMBL" id="MFGW01000186">
    <property type="protein sequence ID" value="OGF61987.1"/>
    <property type="molecule type" value="Genomic_DNA"/>
</dbReference>
<dbReference type="GO" id="GO:0050660">
    <property type="term" value="F:flavin adenine dinucleotide binding"/>
    <property type="evidence" value="ECO:0007669"/>
    <property type="project" value="InterPro"/>
</dbReference>
<evidence type="ECO:0000256" key="3">
    <source>
        <dbReference type="ARBA" id="ARBA00022630"/>
    </source>
</evidence>
<dbReference type="CDD" id="cd01158">
    <property type="entry name" value="SCAD_SBCAD"/>
    <property type="match status" value="1"/>
</dbReference>
<dbReference type="PANTHER" id="PTHR43884:SF12">
    <property type="entry name" value="ISOVALERYL-COA DEHYDROGENASE, MITOCHONDRIAL-RELATED"/>
    <property type="match status" value="1"/>
</dbReference>
<sequence length="380" mass="41668">MNFELTEDQKMIRDMVREFGQKEIVPVALEYDEKQEFPHQIVAKLGELGLMGIIFPEEYGGAGYGYFEYVVAVEEIAKADPSLGLTVAAHTSLCCNHIYLFGSKEQKEKYLPDLASGKKIGAWGLTEPEAGSDAAGTKTVAMKDGDSWILNGSKNFITHASVGHVSVVTARTSPEKGRKGISAFIIEKDTKGFSAGKKENKLGMRACDTGSLIMEDCRIPLQNIVGEEGRGYNQAMNILDGGRVSIAALALGIAQGAYEAALRYSTERKQFDVTISEFQAIQWMLADMATEIEAARLLTFQAAYLLNQKKKVVKESSMAKLFASEVAMKTVNNAVQIFGGYGFTKDYPVERFYRDAKLTTIGEGTSEIQRLVIAKTILSQ</sequence>
<dbReference type="InterPro" id="IPR006091">
    <property type="entry name" value="Acyl-CoA_Oxase/DH_mid-dom"/>
</dbReference>
<dbReference type="SUPFAM" id="SSF56645">
    <property type="entry name" value="Acyl-CoA dehydrogenase NM domain-like"/>
    <property type="match status" value="1"/>
</dbReference>
<evidence type="ECO:0000256" key="6">
    <source>
        <dbReference type="RuleBase" id="RU362125"/>
    </source>
</evidence>
<dbReference type="InterPro" id="IPR009100">
    <property type="entry name" value="AcylCoA_DH/oxidase_NM_dom_sf"/>
</dbReference>
<dbReference type="AlphaFoldDB" id="A0A1F5VEW0"/>
<accession>A0A1F5VEW0</accession>
<name>A0A1F5VEW0_9BACT</name>
<dbReference type="Pfam" id="PF02771">
    <property type="entry name" value="Acyl-CoA_dh_N"/>
    <property type="match status" value="1"/>
</dbReference>
<evidence type="ECO:0000313" key="11">
    <source>
        <dbReference type="Proteomes" id="UP000178943"/>
    </source>
</evidence>
<organism evidence="10 11">
    <name type="scientific">Candidatus Fischerbacteria bacterium RBG_13_37_8</name>
    <dbReference type="NCBI Taxonomy" id="1817863"/>
    <lineage>
        <taxon>Bacteria</taxon>
        <taxon>Candidatus Fischeribacteriota</taxon>
    </lineage>
</organism>
<dbReference type="SUPFAM" id="SSF47203">
    <property type="entry name" value="Acyl-CoA dehydrogenase C-terminal domain-like"/>
    <property type="match status" value="1"/>
</dbReference>
<comment type="similarity">
    <text evidence="2 6">Belongs to the acyl-CoA dehydrogenase family.</text>
</comment>
<dbReference type="PROSITE" id="PS00073">
    <property type="entry name" value="ACYL_COA_DH_2"/>
    <property type="match status" value="1"/>
</dbReference>
<dbReference type="InterPro" id="IPR046373">
    <property type="entry name" value="Acyl-CoA_Oxase/DH_mid-dom_sf"/>
</dbReference>